<protein>
    <recommendedName>
        <fullName evidence="5">Ubiquitin-like domain-containing protein</fullName>
    </recommendedName>
</protein>
<feature type="repeat" description="ANK" evidence="3">
    <location>
        <begin position="1013"/>
        <end position="1045"/>
    </location>
</feature>
<feature type="repeat" description="ANK" evidence="3">
    <location>
        <begin position="762"/>
        <end position="794"/>
    </location>
</feature>
<dbReference type="SMART" id="SM00248">
    <property type="entry name" value="ANK"/>
    <property type="match status" value="21"/>
</dbReference>
<feature type="repeat" description="ANK" evidence="3">
    <location>
        <begin position="828"/>
        <end position="860"/>
    </location>
</feature>
<feature type="repeat" description="ANK" evidence="3">
    <location>
        <begin position="1046"/>
        <end position="1078"/>
    </location>
</feature>
<feature type="repeat" description="ANK" evidence="3">
    <location>
        <begin position="895"/>
        <end position="927"/>
    </location>
</feature>
<dbReference type="InterPro" id="IPR054464">
    <property type="entry name" value="ULD_fung"/>
</dbReference>
<keyword evidence="7" id="KW-1185">Reference proteome</keyword>
<sequence length="1217" mass="130814">MSFGFSAGDFVASLLLVKDVVKALDASTGSIAEVKALLTTLESLQNALIVSLGVYGRSGPAILNDGADSLTQTIVVSIESEWKECSKILDTFMKSLKPYQDSFCNNQGSTLVRHARKLTWLLRKDDVLQVDKKLTWHLKALEMYCKMLSHLHSESIMQTSATILSNVVDIRASITSISQAIQPLKSIPPTLGYAWESSSSLSDHVTLLDAIGRSVILPLILISSPEDIHRLLVIMYRDIPGRNKILKQEYAFTDEEFEGMILESYNWATRIRAGMKLSLNIIFPAAQSFDVYRCPRCKVVCSGSKLPGRRRQCQTCQLTFQVFDKPRSIQDVSDIAPGEMSEQKTKNDSSPPSLGSASGLVVKGKDTESLFKNIHYHREIPGAQYSPGKSTKQLLIDDLPPLHKAAALGNASVIRRLLDEGSEIDFPLPFDAILASPSCSSLVWNPHKFGGCTALHIACWFGKLNAITALLDRGANILAQAHPHGYEVLTFALQGHNPEQVFYPLLEHGARVQYQDVVGHSPLSIASATGKSFLIHELLRRDAVVNTTDNYGNTPLQVATYSGHETAFDILLSLGASLTADNKVPSIEDNRRPILHHAAQGGSVYIIQSLLDLGEDPNTVDFWGCLALREAIWNGQIEARKLLLGNTTIINTTSSLASQILRQASWAGLDELVVLLLQKGADCNHKDPFRQTSLHYACGNFLGKCSRATESTVRLLLEAGAGIEHNGWEGGTPLHYAAGSGLLGIVKLLLDRSANISAVDMNGSTPLHWAGNIGHTAIADLLLKYGADVNARSEDGITPLHSAAWNGAKTVADLLLKYGADVNARSEDGITPLHSAAWNGAKAVADLLLKHGADVNARSGEGETPLSCALGWGHLELADMLLNRANADAKISERDSTTSLHRASSRGFTQIVRLLLDLGLEIEAVHTLGRTALHTAARWKEFNSADCLPMLLKHGANINATAPVGCKSYNKDQEPQVEVAGCTPLICASEQGYLAAVKILLDAGADITASRVDGKNALSCAVGSGNAEIVALLLEKGIDTELPDLNGRTPLVEASRSGKVDIVKLLLKHGAAINSPDHEGRKALHWACFGGFESVAKALLGGGASISADFTGRTPLHDAAYHGSESIVKLLLDNGADPQAKFLAGTTLDSWSKYASQQKPTLTGGEAVKTTAQATIQECEGSDDEVVQVDKVVVSNASDIARERGWSAIVDLLAAAA</sequence>
<feature type="repeat" description="ANK" evidence="3">
    <location>
        <begin position="590"/>
        <end position="622"/>
    </location>
</feature>
<evidence type="ECO:0000256" key="1">
    <source>
        <dbReference type="ARBA" id="ARBA00022737"/>
    </source>
</evidence>
<feature type="compositionally biased region" description="Low complexity" evidence="4">
    <location>
        <begin position="349"/>
        <end position="360"/>
    </location>
</feature>
<feature type="repeat" description="ANK" evidence="3">
    <location>
        <begin position="518"/>
        <end position="550"/>
    </location>
</feature>
<evidence type="ECO:0000313" key="6">
    <source>
        <dbReference type="EMBL" id="KAL2068468.1"/>
    </source>
</evidence>
<dbReference type="Pfam" id="PF12796">
    <property type="entry name" value="Ank_2"/>
    <property type="match status" value="5"/>
</dbReference>
<feature type="repeat" description="ANK" evidence="3">
    <location>
        <begin position="1079"/>
        <end position="1111"/>
    </location>
</feature>
<feature type="repeat" description="ANK" evidence="3">
    <location>
        <begin position="928"/>
        <end position="963"/>
    </location>
</feature>
<gene>
    <name evidence="6" type="ORF">VTL71DRAFT_16566</name>
</gene>
<feature type="repeat" description="ANK" evidence="3">
    <location>
        <begin position="551"/>
        <end position="583"/>
    </location>
</feature>
<feature type="repeat" description="ANK" evidence="3">
    <location>
        <begin position="795"/>
        <end position="827"/>
    </location>
</feature>
<dbReference type="Gene3D" id="1.25.40.20">
    <property type="entry name" value="Ankyrin repeat-containing domain"/>
    <property type="match status" value="5"/>
</dbReference>
<dbReference type="Proteomes" id="UP001595075">
    <property type="component" value="Unassembled WGS sequence"/>
</dbReference>
<comment type="caution">
    <text evidence="6">The sequence shown here is derived from an EMBL/GenBank/DDBJ whole genome shotgun (WGS) entry which is preliminary data.</text>
</comment>
<dbReference type="PROSITE" id="PS50297">
    <property type="entry name" value="ANK_REP_REGION"/>
    <property type="match status" value="15"/>
</dbReference>
<keyword evidence="1" id="KW-0677">Repeat</keyword>
<dbReference type="PANTHER" id="PTHR24188:SF29">
    <property type="entry name" value="GH09064P"/>
    <property type="match status" value="1"/>
</dbReference>
<evidence type="ECO:0000259" key="5">
    <source>
        <dbReference type="Pfam" id="PF22893"/>
    </source>
</evidence>
<proteinExistence type="predicted"/>
<dbReference type="InterPro" id="IPR002110">
    <property type="entry name" value="Ankyrin_rpt"/>
</dbReference>
<dbReference type="PROSITE" id="PS50088">
    <property type="entry name" value="ANK_REPEAT"/>
    <property type="match status" value="16"/>
</dbReference>
<dbReference type="Pfam" id="PF22893">
    <property type="entry name" value="ULD_2"/>
    <property type="match status" value="1"/>
</dbReference>
<feature type="repeat" description="ANK" evidence="3">
    <location>
        <begin position="980"/>
        <end position="1012"/>
    </location>
</feature>
<feature type="repeat" description="ANK" evidence="3">
    <location>
        <begin position="450"/>
        <end position="482"/>
    </location>
</feature>
<dbReference type="SUPFAM" id="SSF48403">
    <property type="entry name" value="Ankyrin repeat"/>
    <property type="match status" value="3"/>
</dbReference>
<dbReference type="Pfam" id="PF13637">
    <property type="entry name" value="Ank_4"/>
    <property type="match status" value="3"/>
</dbReference>
<feature type="domain" description="Ubiquitin-like" evidence="5">
    <location>
        <begin position="202"/>
        <end position="283"/>
    </location>
</feature>
<evidence type="ECO:0000256" key="3">
    <source>
        <dbReference type="PROSITE-ProRule" id="PRU00023"/>
    </source>
</evidence>
<evidence type="ECO:0000256" key="4">
    <source>
        <dbReference type="SAM" id="MobiDB-lite"/>
    </source>
</evidence>
<name>A0ABR4CH17_9HELO</name>
<accession>A0ABR4CH17</accession>
<feature type="region of interest" description="Disordered" evidence="4">
    <location>
        <begin position="335"/>
        <end position="360"/>
    </location>
</feature>
<dbReference type="Pfam" id="PF13606">
    <property type="entry name" value="Ank_3"/>
    <property type="match status" value="1"/>
</dbReference>
<dbReference type="EMBL" id="JAZHXI010000009">
    <property type="protein sequence ID" value="KAL2068468.1"/>
    <property type="molecule type" value="Genomic_DNA"/>
</dbReference>
<dbReference type="PRINTS" id="PR01415">
    <property type="entry name" value="ANKYRIN"/>
</dbReference>
<feature type="repeat" description="ANK" evidence="3">
    <location>
        <begin position="1111"/>
        <end position="1143"/>
    </location>
</feature>
<evidence type="ECO:0000313" key="7">
    <source>
        <dbReference type="Proteomes" id="UP001595075"/>
    </source>
</evidence>
<reference evidence="6 7" key="1">
    <citation type="journal article" date="2024" name="Commun. Biol.">
        <title>Comparative genomic analysis of thermophilic fungi reveals convergent evolutionary adaptations and gene losses.</title>
        <authorList>
            <person name="Steindorff A.S."/>
            <person name="Aguilar-Pontes M.V."/>
            <person name="Robinson A.J."/>
            <person name="Andreopoulos B."/>
            <person name="LaButti K."/>
            <person name="Kuo A."/>
            <person name="Mondo S."/>
            <person name="Riley R."/>
            <person name="Otillar R."/>
            <person name="Haridas S."/>
            <person name="Lipzen A."/>
            <person name="Grimwood J."/>
            <person name="Schmutz J."/>
            <person name="Clum A."/>
            <person name="Reid I.D."/>
            <person name="Moisan M.C."/>
            <person name="Butler G."/>
            <person name="Nguyen T.T.M."/>
            <person name="Dewar K."/>
            <person name="Conant G."/>
            <person name="Drula E."/>
            <person name="Henrissat B."/>
            <person name="Hansel C."/>
            <person name="Singer S."/>
            <person name="Hutchinson M.I."/>
            <person name="de Vries R.P."/>
            <person name="Natvig D.O."/>
            <person name="Powell A.J."/>
            <person name="Tsang A."/>
            <person name="Grigoriev I.V."/>
        </authorList>
    </citation>
    <scope>NUCLEOTIDE SEQUENCE [LARGE SCALE GENOMIC DNA]</scope>
    <source>
        <strain evidence="6 7">CBS 494.80</strain>
    </source>
</reference>
<dbReference type="PANTHER" id="PTHR24188">
    <property type="entry name" value="ANKYRIN REPEAT PROTEIN"/>
    <property type="match status" value="1"/>
</dbReference>
<organism evidence="6 7">
    <name type="scientific">Oculimacula yallundae</name>
    <dbReference type="NCBI Taxonomy" id="86028"/>
    <lineage>
        <taxon>Eukaryota</taxon>
        <taxon>Fungi</taxon>
        <taxon>Dikarya</taxon>
        <taxon>Ascomycota</taxon>
        <taxon>Pezizomycotina</taxon>
        <taxon>Leotiomycetes</taxon>
        <taxon>Helotiales</taxon>
        <taxon>Ploettnerulaceae</taxon>
        <taxon>Oculimacula</taxon>
    </lineage>
</organism>
<evidence type="ECO:0000256" key="2">
    <source>
        <dbReference type="ARBA" id="ARBA00023043"/>
    </source>
</evidence>
<feature type="repeat" description="ANK" evidence="3">
    <location>
        <begin position="397"/>
        <end position="425"/>
    </location>
</feature>
<dbReference type="InterPro" id="IPR036770">
    <property type="entry name" value="Ankyrin_rpt-contain_sf"/>
</dbReference>
<keyword evidence="2 3" id="KW-0040">ANK repeat</keyword>
<feature type="repeat" description="ANK" evidence="3">
    <location>
        <begin position="729"/>
        <end position="761"/>
    </location>
</feature>